<dbReference type="Proteomes" id="UP000652761">
    <property type="component" value="Unassembled WGS sequence"/>
</dbReference>
<dbReference type="OrthoDB" id="782862at2759"/>
<dbReference type="SUPFAM" id="SSF49503">
    <property type="entry name" value="Cupredoxins"/>
    <property type="match status" value="1"/>
</dbReference>
<dbReference type="PROSITE" id="PS51485">
    <property type="entry name" value="PHYTOCYANIN"/>
    <property type="match status" value="1"/>
</dbReference>
<keyword evidence="5" id="KW-1015">Disulfide bond</keyword>
<evidence type="ECO:0000256" key="6">
    <source>
        <dbReference type="ARBA" id="ARBA00023180"/>
    </source>
</evidence>
<evidence type="ECO:0000256" key="3">
    <source>
        <dbReference type="ARBA" id="ARBA00022729"/>
    </source>
</evidence>
<evidence type="ECO:0000313" key="12">
    <source>
        <dbReference type="EMBL" id="MQM10337.1"/>
    </source>
</evidence>
<dbReference type="FunFam" id="2.60.40.420:FF:000010">
    <property type="entry name" value="Early nodulin-like protein 1"/>
    <property type="match status" value="1"/>
</dbReference>
<dbReference type="CDD" id="cd11019">
    <property type="entry name" value="OsENODL1_like"/>
    <property type="match status" value="1"/>
</dbReference>
<dbReference type="GO" id="GO:0098552">
    <property type="term" value="C:side of membrane"/>
    <property type="evidence" value="ECO:0007669"/>
    <property type="project" value="UniProtKB-KW"/>
</dbReference>
<dbReference type="GO" id="GO:0005886">
    <property type="term" value="C:plasma membrane"/>
    <property type="evidence" value="ECO:0007669"/>
    <property type="project" value="TreeGrafter"/>
</dbReference>
<evidence type="ECO:0000256" key="9">
    <source>
        <dbReference type="ARBA" id="ARBA00037868"/>
    </source>
</evidence>
<reference evidence="12" key="1">
    <citation type="submission" date="2017-07" db="EMBL/GenBank/DDBJ databases">
        <title>Taro Niue Genome Assembly and Annotation.</title>
        <authorList>
            <person name="Atibalentja N."/>
            <person name="Keating K."/>
            <person name="Fields C.J."/>
        </authorList>
    </citation>
    <scope>NUCLEOTIDE SEQUENCE</scope>
    <source>
        <strain evidence="12">Niue_2</strain>
        <tissue evidence="12">Leaf</tissue>
    </source>
</reference>
<evidence type="ECO:0000256" key="5">
    <source>
        <dbReference type="ARBA" id="ARBA00023157"/>
    </source>
</evidence>
<keyword evidence="3 10" id="KW-0732">Signal</keyword>
<dbReference type="PANTHER" id="PTHR33021">
    <property type="entry name" value="BLUE COPPER PROTEIN"/>
    <property type="match status" value="1"/>
</dbReference>
<organism evidence="12 13">
    <name type="scientific">Colocasia esculenta</name>
    <name type="common">Wild taro</name>
    <name type="synonym">Arum esculentum</name>
    <dbReference type="NCBI Taxonomy" id="4460"/>
    <lineage>
        <taxon>Eukaryota</taxon>
        <taxon>Viridiplantae</taxon>
        <taxon>Streptophyta</taxon>
        <taxon>Embryophyta</taxon>
        <taxon>Tracheophyta</taxon>
        <taxon>Spermatophyta</taxon>
        <taxon>Magnoliopsida</taxon>
        <taxon>Liliopsida</taxon>
        <taxon>Araceae</taxon>
        <taxon>Aroideae</taxon>
        <taxon>Colocasieae</taxon>
        <taxon>Colocasia</taxon>
    </lineage>
</organism>
<accession>A0A843WQV1</accession>
<keyword evidence="4" id="KW-0472">Membrane</keyword>
<gene>
    <name evidence="12" type="ORF">Taro_043224</name>
</gene>
<dbReference type="AlphaFoldDB" id="A0A843WQV1"/>
<feature type="chain" id="PRO_5032747947" description="Phytocyanin domain-containing protein" evidence="10">
    <location>
        <begin position="37"/>
        <end position="201"/>
    </location>
</feature>
<keyword evidence="7" id="KW-0449">Lipoprotein</keyword>
<dbReference type="PANTHER" id="PTHR33021:SF44">
    <property type="entry name" value="EARLY NODULIN-LIKE PROTEIN 8"/>
    <property type="match status" value="1"/>
</dbReference>
<dbReference type="InterPro" id="IPR039391">
    <property type="entry name" value="Phytocyanin-like"/>
</dbReference>
<evidence type="ECO:0000256" key="8">
    <source>
        <dbReference type="ARBA" id="ARBA00035011"/>
    </source>
</evidence>
<name>A0A843WQV1_COLES</name>
<evidence type="ECO:0000256" key="10">
    <source>
        <dbReference type="SAM" id="SignalP"/>
    </source>
</evidence>
<evidence type="ECO:0000256" key="4">
    <source>
        <dbReference type="ARBA" id="ARBA00023136"/>
    </source>
</evidence>
<dbReference type="InterPro" id="IPR003245">
    <property type="entry name" value="Phytocyanin_dom"/>
</dbReference>
<protein>
    <recommendedName>
        <fullName evidence="11">Phytocyanin domain-containing protein</fullName>
    </recommendedName>
</protein>
<feature type="domain" description="Phytocyanin" evidence="11">
    <location>
        <begin position="37"/>
        <end position="141"/>
    </location>
</feature>
<dbReference type="EMBL" id="NMUH01004644">
    <property type="protein sequence ID" value="MQM10337.1"/>
    <property type="molecule type" value="Genomic_DNA"/>
</dbReference>
<keyword evidence="2" id="KW-0336">GPI-anchor</keyword>
<dbReference type="Gene3D" id="2.60.40.420">
    <property type="entry name" value="Cupredoxins - blue copper proteins"/>
    <property type="match status" value="1"/>
</dbReference>
<evidence type="ECO:0000259" key="11">
    <source>
        <dbReference type="PROSITE" id="PS51485"/>
    </source>
</evidence>
<proteinExistence type="inferred from homology"/>
<dbReference type="GO" id="GO:0009055">
    <property type="term" value="F:electron transfer activity"/>
    <property type="evidence" value="ECO:0007669"/>
    <property type="project" value="InterPro"/>
</dbReference>
<sequence length="201" mass="21091">MAAPPVQTTTIRRRGQPLVLPLLFVLTLHHCNVASANQYKVGDLDAWGVPPPGNSQLYSAWSLSHHFKIGDSLLFLYPPSQDSVVQVTEVAFNTCSVGEPILKMGDGNSLFNITSPGEFYFTSGVPGHCQKHQRLHISVPSGNGTFFPPSAAEAPAGALSASSPAYPTVFGPAPPSSASPSQLGGSVKALWGLLGLLLLSS</sequence>
<evidence type="ECO:0000256" key="2">
    <source>
        <dbReference type="ARBA" id="ARBA00022622"/>
    </source>
</evidence>
<evidence type="ECO:0000313" key="13">
    <source>
        <dbReference type="Proteomes" id="UP000652761"/>
    </source>
</evidence>
<comment type="similarity">
    <text evidence="8">Belongs to the early nodulin-like (ENODL) family.</text>
</comment>
<feature type="signal peptide" evidence="10">
    <location>
        <begin position="1"/>
        <end position="36"/>
    </location>
</feature>
<dbReference type="InterPro" id="IPR041846">
    <property type="entry name" value="ENL_dom"/>
</dbReference>
<evidence type="ECO:0000256" key="1">
    <source>
        <dbReference type="ARBA" id="ARBA00004589"/>
    </source>
</evidence>
<comment type="caution">
    <text evidence="12">The sequence shown here is derived from an EMBL/GenBank/DDBJ whole genome shotgun (WGS) entry which is preliminary data.</text>
</comment>
<comment type="subcellular location">
    <subcellularLocation>
        <location evidence="9">Endomembrane system</location>
        <topology evidence="9">Lipid-anchor</topology>
    </subcellularLocation>
    <subcellularLocation>
        <location evidence="1">Membrane</location>
        <topology evidence="1">Lipid-anchor</topology>
        <topology evidence="1">GPI-anchor</topology>
    </subcellularLocation>
</comment>
<dbReference type="Pfam" id="PF02298">
    <property type="entry name" value="Cu_bind_like"/>
    <property type="match status" value="1"/>
</dbReference>
<keyword evidence="13" id="KW-1185">Reference proteome</keyword>
<dbReference type="InterPro" id="IPR008972">
    <property type="entry name" value="Cupredoxin"/>
</dbReference>
<evidence type="ECO:0000256" key="7">
    <source>
        <dbReference type="ARBA" id="ARBA00023288"/>
    </source>
</evidence>
<dbReference type="GO" id="GO:0012505">
    <property type="term" value="C:endomembrane system"/>
    <property type="evidence" value="ECO:0007669"/>
    <property type="project" value="UniProtKB-SubCell"/>
</dbReference>
<keyword evidence="6" id="KW-0325">Glycoprotein</keyword>